<evidence type="ECO:0000256" key="1">
    <source>
        <dbReference type="SAM" id="MobiDB-lite"/>
    </source>
</evidence>
<organism evidence="2 3">
    <name type="scientific">Nonomuraea africana</name>
    <dbReference type="NCBI Taxonomy" id="46171"/>
    <lineage>
        <taxon>Bacteria</taxon>
        <taxon>Bacillati</taxon>
        <taxon>Actinomycetota</taxon>
        <taxon>Actinomycetes</taxon>
        <taxon>Streptosporangiales</taxon>
        <taxon>Streptosporangiaceae</taxon>
        <taxon>Nonomuraea</taxon>
    </lineage>
</organism>
<dbReference type="Proteomes" id="UP000661607">
    <property type="component" value="Unassembled WGS sequence"/>
</dbReference>
<feature type="compositionally biased region" description="Basic and acidic residues" evidence="1">
    <location>
        <begin position="70"/>
        <end position="80"/>
    </location>
</feature>
<name>A0ABR9KX19_9ACTN</name>
<feature type="compositionally biased region" description="Basic and acidic residues" evidence="1">
    <location>
        <begin position="1"/>
        <end position="11"/>
    </location>
</feature>
<gene>
    <name evidence="2" type="ORF">H4W81_009461</name>
</gene>
<comment type="caution">
    <text evidence="2">The sequence shown here is derived from an EMBL/GenBank/DDBJ whole genome shotgun (WGS) entry which is preliminary data.</text>
</comment>
<evidence type="ECO:0000313" key="3">
    <source>
        <dbReference type="Proteomes" id="UP000661607"/>
    </source>
</evidence>
<feature type="region of interest" description="Disordered" evidence="1">
    <location>
        <begin position="1"/>
        <end position="110"/>
    </location>
</feature>
<evidence type="ECO:0000313" key="2">
    <source>
        <dbReference type="EMBL" id="MBE1566589.1"/>
    </source>
</evidence>
<proteinExistence type="predicted"/>
<keyword evidence="3" id="KW-1185">Reference proteome</keyword>
<dbReference type="RefSeq" id="WP_192781590.1">
    <property type="nucleotide sequence ID" value="NZ_BAAASY010000032.1"/>
</dbReference>
<accession>A0ABR9KX19</accession>
<protein>
    <submittedName>
        <fullName evidence="2">Uncharacterized protein</fullName>
    </submittedName>
</protein>
<feature type="compositionally biased region" description="Polar residues" evidence="1">
    <location>
        <begin position="45"/>
        <end position="57"/>
    </location>
</feature>
<dbReference type="EMBL" id="JADBEF010000002">
    <property type="protein sequence ID" value="MBE1566589.1"/>
    <property type="molecule type" value="Genomic_DNA"/>
</dbReference>
<sequence>MTAVAGDKKSFSDLLGDDDDDVQVPSGRGADRAPEALEADGATKETPQAGSGRQQASEGRPDDTWMYDEEPQRDSADQKRAKTGRSTGAVRGKNRRPGSGPAAVQLSKGQRDDWRWRLRSLAGKLHADEQALYQTTDRWEELVTSARKEGVPDSMLLVALMDAGIEEPERYL</sequence>
<reference evidence="2 3" key="1">
    <citation type="submission" date="2020-10" db="EMBL/GenBank/DDBJ databases">
        <title>Sequencing the genomes of 1000 actinobacteria strains.</title>
        <authorList>
            <person name="Klenk H.-P."/>
        </authorList>
    </citation>
    <scope>NUCLEOTIDE SEQUENCE [LARGE SCALE GENOMIC DNA]</scope>
    <source>
        <strain evidence="2 3">DSM 43748</strain>
    </source>
</reference>